<dbReference type="Proteomes" id="UP000541352">
    <property type="component" value="Unassembled WGS sequence"/>
</dbReference>
<accession>A0A7W5ZMT5</accession>
<dbReference type="PANTHER" id="PTHR34613">
    <property type="entry name" value="SLL0800 PROTEIN"/>
    <property type="match status" value="1"/>
</dbReference>
<dbReference type="EMBL" id="JACIBY010000008">
    <property type="protein sequence ID" value="MBB3839781.1"/>
    <property type="molecule type" value="Genomic_DNA"/>
</dbReference>
<comment type="caution">
    <text evidence="1">The sequence shown here is derived from an EMBL/GenBank/DDBJ whole genome shotgun (WGS) entry which is preliminary data.</text>
</comment>
<name>A0A7W5ZMT5_9BACT</name>
<gene>
    <name evidence="1" type="ORF">FHS57_003792</name>
</gene>
<evidence type="ECO:0000313" key="2">
    <source>
        <dbReference type="Proteomes" id="UP000541352"/>
    </source>
</evidence>
<dbReference type="RefSeq" id="WP_183976330.1">
    <property type="nucleotide sequence ID" value="NZ_JACIBY010000008.1"/>
</dbReference>
<protein>
    <submittedName>
        <fullName evidence="1">Uncharacterized protein YeaC (DUF1315 family)</fullName>
    </submittedName>
</protein>
<evidence type="ECO:0000313" key="1">
    <source>
        <dbReference type="EMBL" id="MBB3839781.1"/>
    </source>
</evidence>
<dbReference type="PANTHER" id="PTHR34613:SF1">
    <property type="entry name" value="SLL6017 PROTEIN"/>
    <property type="match status" value="1"/>
</dbReference>
<proteinExistence type="predicted"/>
<keyword evidence="2" id="KW-1185">Reference proteome</keyword>
<sequence>MKKQSSQYDKIFKENIEAVIPSIMQNLLDITAVSLEELPDDVQHTKERKPDVLKKVIDNQGNIFILQIEFQVANDGDMVHRMLDYKGMLIRKYQLPTYQYVIFLGKGKAKMVAELQNIDLKFKYNLLAINSVDYKIFLNSNQPEEIVLAILANFEKESPENALKQIVARLEETTDGDLALRRYFKQLRILAQLRKLEQKLKDIVMDSIAKYIDEEKDVAYLVALDKSKETFIANLLSQTDFGLEKIATLSNATVDFVKKVKQKLSADK</sequence>
<reference evidence="1 2" key="1">
    <citation type="submission" date="2020-08" db="EMBL/GenBank/DDBJ databases">
        <title>Genomic Encyclopedia of Type Strains, Phase IV (KMG-IV): sequencing the most valuable type-strain genomes for metagenomic binning, comparative biology and taxonomic classification.</title>
        <authorList>
            <person name="Goeker M."/>
        </authorList>
    </citation>
    <scope>NUCLEOTIDE SEQUENCE [LARGE SCALE GENOMIC DNA]</scope>
    <source>
        <strain evidence="1 2">DSM 17976</strain>
    </source>
</reference>
<organism evidence="1 2">
    <name type="scientific">Runella defluvii</name>
    <dbReference type="NCBI Taxonomy" id="370973"/>
    <lineage>
        <taxon>Bacteria</taxon>
        <taxon>Pseudomonadati</taxon>
        <taxon>Bacteroidota</taxon>
        <taxon>Cytophagia</taxon>
        <taxon>Cytophagales</taxon>
        <taxon>Spirosomataceae</taxon>
        <taxon>Runella</taxon>
    </lineage>
</organism>
<dbReference type="AlphaFoldDB" id="A0A7W5ZMT5"/>